<evidence type="ECO:0000259" key="3">
    <source>
        <dbReference type="Pfam" id="PF13581"/>
    </source>
</evidence>
<dbReference type="Gene3D" id="3.30.565.10">
    <property type="entry name" value="Histidine kinase-like ATPase, C-terminal domain"/>
    <property type="match status" value="1"/>
</dbReference>
<evidence type="ECO:0000256" key="1">
    <source>
        <dbReference type="ARBA" id="ARBA00022527"/>
    </source>
</evidence>
<dbReference type="InterPro" id="IPR050267">
    <property type="entry name" value="Anti-sigma-factor_SerPK"/>
</dbReference>
<dbReference type="GO" id="GO:0005524">
    <property type="term" value="F:ATP binding"/>
    <property type="evidence" value="ECO:0007669"/>
    <property type="project" value="UniProtKB-KW"/>
</dbReference>
<evidence type="ECO:0000313" key="5">
    <source>
        <dbReference type="Proteomes" id="UP001304298"/>
    </source>
</evidence>
<accession>A0ABU5R5M1</accession>
<dbReference type="EMBL" id="JAYFSI010000002">
    <property type="protein sequence ID" value="MEA5360970.1"/>
    <property type="molecule type" value="Genomic_DNA"/>
</dbReference>
<dbReference type="InterPro" id="IPR003594">
    <property type="entry name" value="HATPase_dom"/>
</dbReference>
<feature type="domain" description="Histidine kinase/HSP90-like ATPase" evidence="3">
    <location>
        <begin position="18"/>
        <end position="127"/>
    </location>
</feature>
<comment type="caution">
    <text evidence="4">The sequence shown here is derived from an EMBL/GenBank/DDBJ whole genome shotgun (WGS) entry which is preliminary data.</text>
</comment>
<keyword evidence="1" id="KW-0723">Serine/threonine-protein kinase</keyword>
<dbReference type="PANTHER" id="PTHR35526:SF3">
    <property type="entry name" value="ANTI-SIGMA-F FACTOR RSBW"/>
    <property type="match status" value="1"/>
</dbReference>
<dbReference type="SUPFAM" id="SSF55874">
    <property type="entry name" value="ATPase domain of HSP90 chaperone/DNA topoisomerase II/histidine kinase"/>
    <property type="match status" value="1"/>
</dbReference>
<dbReference type="RefSeq" id="WP_323327578.1">
    <property type="nucleotide sequence ID" value="NZ_JAYFSI010000002.1"/>
</dbReference>
<dbReference type="PANTHER" id="PTHR35526">
    <property type="entry name" value="ANTI-SIGMA-F FACTOR RSBW-RELATED"/>
    <property type="match status" value="1"/>
</dbReference>
<dbReference type="CDD" id="cd16936">
    <property type="entry name" value="HATPase_RsbW-like"/>
    <property type="match status" value="1"/>
</dbReference>
<reference evidence="4 5" key="1">
    <citation type="submission" date="2023-12" db="EMBL/GenBank/DDBJ databases">
        <title>Amycolatopsis sp. V23-08.</title>
        <authorList>
            <person name="Somphong A."/>
        </authorList>
    </citation>
    <scope>NUCLEOTIDE SEQUENCE [LARGE SCALE GENOMIC DNA]</scope>
    <source>
        <strain evidence="4 5">V23-08</strain>
    </source>
</reference>
<dbReference type="Pfam" id="PF13581">
    <property type="entry name" value="HATPase_c_2"/>
    <property type="match status" value="1"/>
</dbReference>
<gene>
    <name evidence="4" type="ORF">VA596_15590</name>
</gene>
<dbReference type="InterPro" id="IPR036890">
    <property type="entry name" value="HATPase_C_sf"/>
</dbReference>
<keyword evidence="4" id="KW-0547">Nucleotide-binding</keyword>
<protein>
    <submittedName>
        <fullName evidence="4">ATP-binding protein</fullName>
    </submittedName>
</protein>
<keyword evidence="4" id="KW-0067">ATP-binding</keyword>
<evidence type="ECO:0000256" key="2">
    <source>
        <dbReference type="SAM" id="MobiDB-lite"/>
    </source>
</evidence>
<dbReference type="Proteomes" id="UP001304298">
    <property type="component" value="Unassembled WGS sequence"/>
</dbReference>
<organism evidence="4 5">
    <name type="scientific">Amycolatopsis heterodermiae</name>
    <dbReference type="NCBI Taxonomy" id="3110235"/>
    <lineage>
        <taxon>Bacteria</taxon>
        <taxon>Bacillati</taxon>
        <taxon>Actinomycetota</taxon>
        <taxon>Actinomycetes</taxon>
        <taxon>Pseudonocardiales</taxon>
        <taxon>Pseudonocardiaceae</taxon>
        <taxon>Amycolatopsis</taxon>
    </lineage>
</organism>
<proteinExistence type="predicted"/>
<sequence>MNAPSRSTHEFRFDVGGPSDLAAMRHWMRSVLDGVSPDVADDAVLLATELVTNALDHAQGVRAMRLIFRDSASSYRMEVDDERPDLAPHPGKSSPGEVRGRGLLLVDALSHRWGVVTHGSEYKTVWAEIAAG</sequence>
<keyword evidence="1" id="KW-0808">Transferase</keyword>
<evidence type="ECO:0000313" key="4">
    <source>
        <dbReference type="EMBL" id="MEA5360970.1"/>
    </source>
</evidence>
<feature type="region of interest" description="Disordered" evidence="2">
    <location>
        <begin position="79"/>
        <end position="98"/>
    </location>
</feature>
<name>A0ABU5R5M1_9PSEU</name>
<keyword evidence="1" id="KW-0418">Kinase</keyword>
<keyword evidence="5" id="KW-1185">Reference proteome</keyword>